<dbReference type="AlphaFoldDB" id="A0A2P2NNE4"/>
<proteinExistence type="predicted"/>
<reference evidence="1" key="1">
    <citation type="submission" date="2018-02" db="EMBL/GenBank/DDBJ databases">
        <title>Rhizophora mucronata_Transcriptome.</title>
        <authorList>
            <person name="Meera S.P."/>
            <person name="Sreeshan A."/>
            <person name="Augustine A."/>
        </authorList>
    </citation>
    <scope>NUCLEOTIDE SEQUENCE</scope>
    <source>
        <tissue evidence="1">Leaf</tissue>
    </source>
</reference>
<dbReference type="EMBL" id="GGEC01063481">
    <property type="protein sequence ID" value="MBX43965.1"/>
    <property type="molecule type" value="Transcribed_RNA"/>
</dbReference>
<protein>
    <submittedName>
        <fullName evidence="1">Uncharacterized protein</fullName>
    </submittedName>
</protein>
<evidence type="ECO:0000313" key="1">
    <source>
        <dbReference type="EMBL" id="MBX43965.1"/>
    </source>
</evidence>
<accession>A0A2P2NNE4</accession>
<name>A0A2P2NNE4_RHIMU</name>
<organism evidence="1">
    <name type="scientific">Rhizophora mucronata</name>
    <name type="common">Asiatic mangrove</name>
    <dbReference type="NCBI Taxonomy" id="61149"/>
    <lineage>
        <taxon>Eukaryota</taxon>
        <taxon>Viridiplantae</taxon>
        <taxon>Streptophyta</taxon>
        <taxon>Embryophyta</taxon>
        <taxon>Tracheophyta</taxon>
        <taxon>Spermatophyta</taxon>
        <taxon>Magnoliopsida</taxon>
        <taxon>eudicotyledons</taxon>
        <taxon>Gunneridae</taxon>
        <taxon>Pentapetalae</taxon>
        <taxon>rosids</taxon>
        <taxon>fabids</taxon>
        <taxon>Malpighiales</taxon>
        <taxon>Rhizophoraceae</taxon>
        <taxon>Rhizophora</taxon>
    </lineage>
</organism>
<sequence>MMRPVMGLIFGLAQPACKMDAFVLNTIMLAQLHFSLFS</sequence>